<reference evidence="3" key="1">
    <citation type="submission" date="2019-06" db="EMBL/GenBank/DDBJ databases">
        <title>Gordonia isolated from sludge of a wastewater treatment plant.</title>
        <authorList>
            <person name="Tamura T."/>
            <person name="Aoyama K."/>
            <person name="Kang Y."/>
            <person name="Saito S."/>
            <person name="Akiyama N."/>
            <person name="Yazawa K."/>
            <person name="Gonoi T."/>
            <person name="Mikami Y."/>
        </authorList>
    </citation>
    <scope>NUCLEOTIDE SEQUENCE [LARGE SCALE GENOMIC DNA]</scope>
    <source>
        <strain evidence="3">NBRC 107696</strain>
    </source>
</reference>
<protein>
    <submittedName>
        <fullName evidence="2">Uncharacterized protein</fullName>
    </submittedName>
</protein>
<proteinExistence type="predicted"/>
<feature type="region of interest" description="Disordered" evidence="1">
    <location>
        <begin position="1"/>
        <end position="26"/>
    </location>
</feature>
<sequence length="123" mass="12333">MEEHESMSANARDPRAGSTPNGDPMQEMLLGFAANIDQLAAIIGGGQSAAASAVGGAPGPIPELAAELGTLLTELGDLLARILSAFIAILEAIAGSLRSEPAAPPTSSTGFESIPVRIATPGR</sequence>
<comment type="caution">
    <text evidence="2">The sequence shown here is derived from an EMBL/GenBank/DDBJ whole genome shotgun (WGS) entry which is preliminary data.</text>
</comment>
<gene>
    <name evidence="2" type="ORF">nbrc107696_38080</name>
</gene>
<name>A0A7I9VDS3_9ACTN</name>
<evidence type="ECO:0000256" key="1">
    <source>
        <dbReference type="SAM" id="MobiDB-lite"/>
    </source>
</evidence>
<keyword evidence="3" id="KW-1185">Reference proteome</keyword>
<evidence type="ECO:0000313" key="2">
    <source>
        <dbReference type="EMBL" id="GEE03362.1"/>
    </source>
</evidence>
<dbReference type="AlphaFoldDB" id="A0A7I9VDS3"/>
<dbReference type="Proteomes" id="UP000444960">
    <property type="component" value="Unassembled WGS sequence"/>
</dbReference>
<accession>A0A7I9VDS3</accession>
<dbReference type="EMBL" id="BJOV01000005">
    <property type="protein sequence ID" value="GEE03362.1"/>
    <property type="molecule type" value="Genomic_DNA"/>
</dbReference>
<evidence type="ECO:0000313" key="3">
    <source>
        <dbReference type="Proteomes" id="UP000444960"/>
    </source>
</evidence>
<feature type="region of interest" description="Disordered" evidence="1">
    <location>
        <begin position="99"/>
        <end position="123"/>
    </location>
</feature>
<organism evidence="2 3">
    <name type="scientific">Gordonia spumicola</name>
    <dbReference type="NCBI Taxonomy" id="589161"/>
    <lineage>
        <taxon>Bacteria</taxon>
        <taxon>Bacillati</taxon>
        <taxon>Actinomycetota</taxon>
        <taxon>Actinomycetes</taxon>
        <taxon>Mycobacteriales</taxon>
        <taxon>Gordoniaceae</taxon>
        <taxon>Gordonia</taxon>
    </lineage>
</organism>